<dbReference type="Proteomes" id="UP000283569">
    <property type="component" value="Unassembled WGS sequence"/>
</dbReference>
<evidence type="ECO:0000313" key="3">
    <source>
        <dbReference type="EMBL" id="RKL17053.1"/>
    </source>
</evidence>
<feature type="region of interest" description="Disordered" evidence="1">
    <location>
        <begin position="1"/>
        <end position="37"/>
    </location>
</feature>
<proteinExistence type="predicted"/>
<keyword evidence="2" id="KW-0812">Transmembrane</keyword>
<feature type="compositionally biased region" description="Polar residues" evidence="1">
    <location>
        <begin position="17"/>
        <end position="34"/>
    </location>
</feature>
<sequence length="192" mass="20656">MNSSNEQPQARRVLMRQDSSATTVHNVPTSSTKPRPSAPRAVAAYCSLSAAITVFWLSGINYASLLFNAAFTRAFYAVAGVEFVPDRFDHGVVGPLIGTAGSIVGWMVFKRLIELLVLGYQQWRSAGGRKSREKLTSDSLDAGFAMIKPDWLSNVVQLVATVIPMIAAVVGLTAYKIYAAGLWPSVAGALFT</sequence>
<accession>A0A420RJ65</accession>
<protein>
    <submittedName>
        <fullName evidence="3">Uncharacterized protein</fullName>
    </submittedName>
</protein>
<keyword evidence="2" id="KW-0472">Membrane</keyword>
<evidence type="ECO:0000256" key="1">
    <source>
        <dbReference type="SAM" id="MobiDB-lite"/>
    </source>
</evidence>
<reference evidence="3 4" key="1">
    <citation type="journal article" date="2018" name="Sci. Rep.">
        <title>Characterisation of pathogen-specific regions and novel effector candidates in Fusarium oxysporum f. sp. cepae.</title>
        <authorList>
            <person name="Armitage A.D."/>
            <person name="Taylor A."/>
            <person name="Sobczyk M.K."/>
            <person name="Baxter L."/>
            <person name="Greenfield B.P."/>
            <person name="Bates H.J."/>
            <person name="Wilson F."/>
            <person name="Jackson A.C."/>
            <person name="Ott S."/>
            <person name="Harrison R.J."/>
            <person name="Clarkson J.P."/>
        </authorList>
    </citation>
    <scope>NUCLEOTIDE SEQUENCE [LARGE SCALE GENOMIC DNA]</scope>
    <source>
        <strain evidence="3 4">Fp_A8</strain>
    </source>
</reference>
<feature type="transmembrane region" description="Helical" evidence="2">
    <location>
        <begin position="155"/>
        <end position="175"/>
    </location>
</feature>
<comment type="caution">
    <text evidence="3">The sequence shown here is derived from an EMBL/GenBank/DDBJ whole genome shotgun (WGS) entry which is preliminary data.</text>
</comment>
<gene>
    <name evidence="3" type="ORF">BFJ72_g15302</name>
</gene>
<dbReference type="EMBL" id="MRDB01000281">
    <property type="protein sequence ID" value="RKL17053.1"/>
    <property type="molecule type" value="Genomic_DNA"/>
</dbReference>
<feature type="transmembrane region" description="Helical" evidence="2">
    <location>
        <begin position="91"/>
        <end position="109"/>
    </location>
</feature>
<name>A0A420RJ65_GIBIN</name>
<evidence type="ECO:0000313" key="4">
    <source>
        <dbReference type="Proteomes" id="UP000283569"/>
    </source>
</evidence>
<dbReference type="AlphaFoldDB" id="A0A420RJ65"/>
<organism evidence="3 4">
    <name type="scientific">Gibberella intermedia</name>
    <name type="common">Bulb rot disease fungus</name>
    <name type="synonym">Fusarium proliferatum</name>
    <dbReference type="NCBI Taxonomy" id="948311"/>
    <lineage>
        <taxon>Eukaryota</taxon>
        <taxon>Fungi</taxon>
        <taxon>Dikarya</taxon>
        <taxon>Ascomycota</taxon>
        <taxon>Pezizomycotina</taxon>
        <taxon>Sordariomycetes</taxon>
        <taxon>Hypocreomycetidae</taxon>
        <taxon>Hypocreales</taxon>
        <taxon>Nectriaceae</taxon>
        <taxon>Fusarium</taxon>
        <taxon>Fusarium fujikuroi species complex</taxon>
    </lineage>
</organism>
<evidence type="ECO:0000256" key="2">
    <source>
        <dbReference type="SAM" id="Phobius"/>
    </source>
</evidence>
<feature type="transmembrane region" description="Helical" evidence="2">
    <location>
        <begin position="65"/>
        <end position="84"/>
    </location>
</feature>
<keyword evidence="2" id="KW-1133">Transmembrane helix</keyword>